<sequence length="52" mass="6156">MSIKVVCWIKGRCIMDPSILRSHEHQTSLLWAPEKLQELNILTVIELLMKFY</sequence>
<evidence type="ECO:0000313" key="1">
    <source>
        <dbReference type="EMBL" id="JAE23009.1"/>
    </source>
</evidence>
<proteinExistence type="predicted"/>
<reference evidence="1" key="2">
    <citation type="journal article" date="2015" name="Data Brief">
        <title>Shoot transcriptome of the giant reed, Arundo donax.</title>
        <authorList>
            <person name="Barrero R.A."/>
            <person name="Guerrero F.D."/>
            <person name="Moolhuijzen P."/>
            <person name="Goolsby J.A."/>
            <person name="Tidwell J."/>
            <person name="Bellgard S.E."/>
            <person name="Bellgard M.I."/>
        </authorList>
    </citation>
    <scope>NUCLEOTIDE SEQUENCE</scope>
    <source>
        <tissue evidence="1">Shoot tissue taken approximately 20 cm above the soil surface</tissue>
    </source>
</reference>
<dbReference type="AlphaFoldDB" id="A0A0A9GHU0"/>
<reference evidence="1" key="1">
    <citation type="submission" date="2014-09" db="EMBL/GenBank/DDBJ databases">
        <authorList>
            <person name="Magalhaes I.L.F."/>
            <person name="Oliveira U."/>
            <person name="Santos F.R."/>
            <person name="Vidigal T.H.D.A."/>
            <person name="Brescovit A.D."/>
            <person name="Santos A.J."/>
        </authorList>
    </citation>
    <scope>NUCLEOTIDE SEQUENCE</scope>
    <source>
        <tissue evidence="1">Shoot tissue taken approximately 20 cm above the soil surface</tissue>
    </source>
</reference>
<dbReference type="EMBL" id="GBRH01174887">
    <property type="protein sequence ID" value="JAE23009.1"/>
    <property type="molecule type" value="Transcribed_RNA"/>
</dbReference>
<organism evidence="1">
    <name type="scientific">Arundo donax</name>
    <name type="common">Giant reed</name>
    <name type="synonym">Donax arundinaceus</name>
    <dbReference type="NCBI Taxonomy" id="35708"/>
    <lineage>
        <taxon>Eukaryota</taxon>
        <taxon>Viridiplantae</taxon>
        <taxon>Streptophyta</taxon>
        <taxon>Embryophyta</taxon>
        <taxon>Tracheophyta</taxon>
        <taxon>Spermatophyta</taxon>
        <taxon>Magnoliopsida</taxon>
        <taxon>Liliopsida</taxon>
        <taxon>Poales</taxon>
        <taxon>Poaceae</taxon>
        <taxon>PACMAD clade</taxon>
        <taxon>Arundinoideae</taxon>
        <taxon>Arundineae</taxon>
        <taxon>Arundo</taxon>
    </lineage>
</organism>
<name>A0A0A9GHU0_ARUDO</name>
<protein>
    <submittedName>
        <fullName evidence="1">Uncharacterized protein</fullName>
    </submittedName>
</protein>
<accession>A0A0A9GHU0</accession>